<evidence type="ECO:0000256" key="3">
    <source>
        <dbReference type="ARBA" id="ARBA00023004"/>
    </source>
</evidence>
<keyword evidence="2" id="KW-0479">Metal-binding</keyword>
<organism evidence="6 7">
    <name type="scientific">Desulfosalsimonas propionicica</name>
    <dbReference type="NCBI Taxonomy" id="332175"/>
    <lineage>
        <taxon>Bacteria</taxon>
        <taxon>Pseudomonadati</taxon>
        <taxon>Thermodesulfobacteriota</taxon>
        <taxon>Desulfobacteria</taxon>
        <taxon>Desulfobacterales</taxon>
        <taxon>Desulfosalsimonadaceae</taxon>
        <taxon>Desulfosalsimonas</taxon>
    </lineage>
</organism>
<dbReference type="RefSeq" id="WP_181551657.1">
    <property type="nucleotide sequence ID" value="NZ_JACDUS010000006.1"/>
</dbReference>
<evidence type="ECO:0000256" key="4">
    <source>
        <dbReference type="ARBA" id="ARBA00023014"/>
    </source>
</evidence>
<dbReference type="Gene3D" id="1.10.8.550">
    <property type="entry name" value="Proto-chlorophyllide reductase 57 kD subunit B"/>
    <property type="match status" value="1"/>
</dbReference>
<dbReference type="InterPro" id="IPR017900">
    <property type="entry name" value="4Fe4S_Fe_S_CS"/>
</dbReference>
<reference evidence="6 7" key="1">
    <citation type="submission" date="2020-07" db="EMBL/GenBank/DDBJ databases">
        <title>Genomic Encyclopedia of Type Strains, Phase IV (KMG-IV): sequencing the most valuable type-strain genomes for metagenomic binning, comparative biology and taxonomic classification.</title>
        <authorList>
            <person name="Goeker M."/>
        </authorList>
    </citation>
    <scope>NUCLEOTIDE SEQUENCE [LARGE SCALE GENOMIC DNA]</scope>
    <source>
        <strain evidence="6 7">DSM 17721</strain>
    </source>
</reference>
<dbReference type="PANTHER" id="PTHR24960">
    <property type="entry name" value="PHOTOSYSTEM I IRON-SULFUR CENTER-RELATED"/>
    <property type="match status" value="1"/>
</dbReference>
<dbReference type="PANTHER" id="PTHR24960:SF79">
    <property type="entry name" value="PHOTOSYSTEM I IRON-SULFUR CENTER"/>
    <property type="match status" value="1"/>
</dbReference>
<dbReference type="InterPro" id="IPR050157">
    <property type="entry name" value="PSI_iron-sulfur_center"/>
</dbReference>
<evidence type="ECO:0000313" key="7">
    <source>
        <dbReference type="Proteomes" id="UP000525298"/>
    </source>
</evidence>
<dbReference type="InterPro" id="IPR042298">
    <property type="entry name" value="P-CP_red_C"/>
</dbReference>
<dbReference type="AlphaFoldDB" id="A0A7W0HLI2"/>
<dbReference type="PROSITE" id="PS00198">
    <property type="entry name" value="4FE4S_FER_1"/>
    <property type="match status" value="1"/>
</dbReference>
<dbReference type="InterPro" id="IPR017896">
    <property type="entry name" value="4Fe4S_Fe-S-bd"/>
</dbReference>
<dbReference type="InterPro" id="IPR013580">
    <property type="entry name" value="LI-POR_suB-like_C"/>
</dbReference>
<keyword evidence="3" id="KW-0408">Iron</keyword>
<dbReference type="Gene3D" id="3.30.413.10">
    <property type="entry name" value="Sulfite Reductase Hemoprotein, domain 1"/>
    <property type="match status" value="1"/>
</dbReference>
<dbReference type="GO" id="GO:0046872">
    <property type="term" value="F:metal ion binding"/>
    <property type="evidence" value="ECO:0007669"/>
    <property type="project" value="UniProtKB-KW"/>
</dbReference>
<proteinExistence type="predicted"/>
<protein>
    <submittedName>
        <fullName evidence="6">Dissimilatory sulfite reductase (Desulfoviridin) alpha/beta subunit</fullName>
    </submittedName>
</protein>
<dbReference type="Pfam" id="PF01077">
    <property type="entry name" value="NIR_SIR"/>
    <property type="match status" value="1"/>
</dbReference>
<feature type="domain" description="4Fe-4S ferredoxin-type" evidence="5">
    <location>
        <begin position="138"/>
        <end position="167"/>
    </location>
</feature>
<evidence type="ECO:0000256" key="1">
    <source>
        <dbReference type="ARBA" id="ARBA00022485"/>
    </source>
</evidence>
<dbReference type="PROSITE" id="PS51379">
    <property type="entry name" value="4FE4S_FER_2"/>
    <property type="match status" value="2"/>
</dbReference>
<evidence type="ECO:0000313" key="6">
    <source>
        <dbReference type="EMBL" id="MBA2882006.1"/>
    </source>
</evidence>
<accession>A0A7W0HLI2</accession>
<gene>
    <name evidence="6" type="ORF">HNR65_002340</name>
</gene>
<dbReference type="SUPFAM" id="SSF54862">
    <property type="entry name" value="4Fe-4S ferredoxins"/>
    <property type="match status" value="1"/>
</dbReference>
<dbReference type="GO" id="GO:0015995">
    <property type="term" value="P:chlorophyll biosynthetic process"/>
    <property type="evidence" value="ECO:0007669"/>
    <property type="project" value="InterPro"/>
</dbReference>
<dbReference type="InterPro" id="IPR045854">
    <property type="entry name" value="NO2/SO3_Rdtase_4Fe4S_sf"/>
</dbReference>
<dbReference type="GO" id="GO:0015979">
    <property type="term" value="P:photosynthesis"/>
    <property type="evidence" value="ECO:0007669"/>
    <property type="project" value="InterPro"/>
</dbReference>
<dbReference type="EMBL" id="JACDUS010000006">
    <property type="protein sequence ID" value="MBA2882006.1"/>
    <property type="molecule type" value="Genomic_DNA"/>
</dbReference>
<dbReference type="GO" id="GO:0020037">
    <property type="term" value="F:heme binding"/>
    <property type="evidence" value="ECO:0007669"/>
    <property type="project" value="InterPro"/>
</dbReference>
<dbReference type="Pfam" id="PF08369">
    <property type="entry name" value="PCP_red"/>
    <property type="match status" value="1"/>
</dbReference>
<dbReference type="Pfam" id="PF00037">
    <property type="entry name" value="Fer4"/>
    <property type="match status" value="1"/>
</dbReference>
<dbReference type="GO" id="GO:0051539">
    <property type="term" value="F:4 iron, 4 sulfur cluster binding"/>
    <property type="evidence" value="ECO:0007669"/>
    <property type="project" value="UniProtKB-KW"/>
</dbReference>
<comment type="caution">
    <text evidence="6">The sequence shown here is derived from an EMBL/GenBank/DDBJ whole genome shotgun (WGS) entry which is preliminary data.</text>
</comment>
<dbReference type="Proteomes" id="UP000525298">
    <property type="component" value="Unassembled WGS sequence"/>
</dbReference>
<dbReference type="Gene3D" id="3.30.70.20">
    <property type="match status" value="1"/>
</dbReference>
<dbReference type="GO" id="GO:0016491">
    <property type="term" value="F:oxidoreductase activity"/>
    <property type="evidence" value="ECO:0007669"/>
    <property type="project" value="InterPro"/>
</dbReference>
<keyword evidence="1" id="KW-0004">4Fe-4S</keyword>
<name>A0A7W0HLI2_9BACT</name>
<keyword evidence="7" id="KW-1185">Reference proteome</keyword>
<evidence type="ECO:0000256" key="2">
    <source>
        <dbReference type="ARBA" id="ARBA00022723"/>
    </source>
</evidence>
<sequence length="273" mass="29912">MEWSSEAGAVMRKVPFFVKKRVRKKVEAYVAQQGRGTVTVDDVYAVKKGYMENMEKEVAGFRVENCFGPGGCPNRAGPDEDLAGRIESLLAGSDLRGFLKKTVNGPLKFHHEFTVTLADCPNACSRPQIRDIGIIGAAVPGLTDNPCSMCGQCVEICREDAVTLDENRQMPQIDVSRCLDCGQCAGVCPTQTIQTIQRCYKVLLGGKLGRHPRLARPLPGCYDADQVLDIVGRCVDFYKQHSTGGKRFAQLAAENGPELMAALEDLIHYQKKG</sequence>
<feature type="domain" description="4Fe-4S ferredoxin-type" evidence="5">
    <location>
        <begin position="169"/>
        <end position="198"/>
    </location>
</feature>
<dbReference type="SUPFAM" id="SSF56014">
    <property type="entry name" value="Nitrite and sulphite reductase 4Fe-4S domain-like"/>
    <property type="match status" value="1"/>
</dbReference>
<keyword evidence="4" id="KW-0411">Iron-sulfur</keyword>
<dbReference type="InterPro" id="IPR006067">
    <property type="entry name" value="NO2/SO3_Rdtase_4Fe4S_dom"/>
</dbReference>
<evidence type="ECO:0000259" key="5">
    <source>
        <dbReference type="PROSITE" id="PS51379"/>
    </source>
</evidence>